<organism evidence="1 2">
    <name type="scientific">Aerosakkonema funiforme FACHB-1375</name>
    <dbReference type="NCBI Taxonomy" id="2949571"/>
    <lineage>
        <taxon>Bacteria</taxon>
        <taxon>Bacillati</taxon>
        <taxon>Cyanobacteriota</taxon>
        <taxon>Cyanophyceae</taxon>
        <taxon>Oscillatoriophycideae</taxon>
        <taxon>Aerosakkonematales</taxon>
        <taxon>Aerosakkonemataceae</taxon>
        <taxon>Aerosakkonema</taxon>
    </lineage>
</organism>
<reference evidence="1" key="2">
    <citation type="submission" date="2020-08" db="EMBL/GenBank/DDBJ databases">
        <authorList>
            <person name="Chen M."/>
            <person name="Teng W."/>
            <person name="Zhao L."/>
            <person name="Hu C."/>
            <person name="Zhou Y."/>
            <person name="Han B."/>
            <person name="Song L."/>
            <person name="Shu W."/>
        </authorList>
    </citation>
    <scope>NUCLEOTIDE SEQUENCE</scope>
    <source>
        <strain evidence="1">FACHB-1375</strain>
    </source>
</reference>
<keyword evidence="2" id="KW-1185">Reference proteome</keyword>
<gene>
    <name evidence="1" type="ORF">H6G03_35770</name>
</gene>
<name>A0A926VLY3_9CYAN</name>
<dbReference type="RefSeq" id="WP_190475613.1">
    <property type="nucleotide sequence ID" value="NZ_JACJPW010000195.1"/>
</dbReference>
<dbReference type="Proteomes" id="UP000641646">
    <property type="component" value="Unassembled WGS sequence"/>
</dbReference>
<accession>A0A926VLY3</accession>
<protein>
    <submittedName>
        <fullName evidence="1">Uncharacterized protein</fullName>
    </submittedName>
</protein>
<proteinExistence type="predicted"/>
<dbReference type="EMBL" id="JACJPW010000195">
    <property type="protein sequence ID" value="MBD2186355.1"/>
    <property type="molecule type" value="Genomic_DNA"/>
</dbReference>
<evidence type="ECO:0000313" key="1">
    <source>
        <dbReference type="EMBL" id="MBD2186355.1"/>
    </source>
</evidence>
<dbReference type="AlphaFoldDB" id="A0A926VLY3"/>
<evidence type="ECO:0000313" key="2">
    <source>
        <dbReference type="Proteomes" id="UP000641646"/>
    </source>
</evidence>
<comment type="caution">
    <text evidence="1">The sequence shown here is derived from an EMBL/GenBank/DDBJ whole genome shotgun (WGS) entry which is preliminary data.</text>
</comment>
<sequence>MPSETDVQSTNTHAKVRLLLALWDLGGSQQEVATGQLTRRIVPKGGKKGDFQELFDQLQGEGAIEVSKKGYKMPAKGVEMLSGILKSPDFRFRSQVGAKTANALLKWIGAGGTLGDGGTAPAVAGKGVEGAIASYDEFKGVALDVYDKLNRDYNLDNLVPIYRIRREIGEKVARSQFNEWLLEMQANDIFQFMGGEMPDMSPDKAEDSITTPLSGLRYYAKRLNP</sequence>
<reference evidence="1" key="1">
    <citation type="journal article" date="2015" name="ISME J.">
        <title>Draft Genome Sequence of Streptomyces incarnatus NRRL8089, which Produces the Nucleoside Antibiotic Sinefungin.</title>
        <authorList>
            <person name="Oshima K."/>
            <person name="Hattori M."/>
            <person name="Shimizu H."/>
            <person name="Fukuda K."/>
            <person name="Nemoto M."/>
            <person name="Inagaki K."/>
            <person name="Tamura T."/>
        </authorList>
    </citation>
    <scope>NUCLEOTIDE SEQUENCE</scope>
    <source>
        <strain evidence="1">FACHB-1375</strain>
    </source>
</reference>